<accession>A0AAE2DJX2</accession>
<organism evidence="2 3">
    <name type="scientific">Pseudomonas fluorescens</name>
    <dbReference type="NCBI Taxonomy" id="294"/>
    <lineage>
        <taxon>Bacteria</taxon>
        <taxon>Pseudomonadati</taxon>
        <taxon>Pseudomonadota</taxon>
        <taxon>Gammaproteobacteria</taxon>
        <taxon>Pseudomonadales</taxon>
        <taxon>Pseudomonadaceae</taxon>
        <taxon>Pseudomonas</taxon>
    </lineage>
</organism>
<gene>
    <name evidence="2" type="ORF">QS95_11750</name>
</gene>
<evidence type="ECO:0000313" key="2">
    <source>
        <dbReference type="EMBL" id="KIF60190.1"/>
    </source>
</evidence>
<protein>
    <submittedName>
        <fullName evidence="2">Uncharacterized protein</fullName>
    </submittedName>
</protein>
<dbReference type="AlphaFoldDB" id="A0AAE2DJX2"/>
<keyword evidence="1" id="KW-1133">Transmembrane helix</keyword>
<sequence length="120" mass="13377">MLVELNQITDFNVVKLTFFCRGAVGAGLACATDGATESLLCSSLKCRHRDFVVCAFCQVGIKIICAVIFFVQRKNRRTGIAPINSREAFCIQSSCFLFPFGINQFIRKPGIRFPFSKLID</sequence>
<proteinExistence type="predicted"/>
<feature type="transmembrane region" description="Helical" evidence="1">
    <location>
        <begin position="51"/>
        <end position="71"/>
    </location>
</feature>
<comment type="caution">
    <text evidence="2">The sequence shown here is derived from an EMBL/GenBank/DDBJ whole genome shotgun (WGS) entry which is preliminary data.</text>
</comment>
<dbReference type="Proteomes" id="UP000031587">
    <property type="component" value="Unassembled WGS sequence"/>
</dbReference>
<keyword evidence="1" id="KW-0472">Membrane</keyword>
<evidence type="ECO:0000313" key="3">
    <source>
        <dbReference type="Proteomes" id="UP000031587"/>
    </source>
</evidence>
<reference evidence="2 3" key="1">
    <citation type="submission" date="2014-11" db="EMBL/GenBank/DDBJ databases">
        <title>Draft genome sequence of Pseudomonas fluorescens strains SF4c SF39a.</title>
        <authorList>
            <person name="Underwood G.E."/>
            <person name="Ly L.K."/>
            <person name="Bitzer A.S."/>
            <person name="Godino A."/>
            <person name="Bucci V."/>
            <person name="Fischer S."/>
            <person name="Silby M.W."/>
        </authorList>
    </citation>
    <scope>NUCLEOTIDE SEQUENCE [LARGE SCALE GENOMIC DNA]</scope>
    <source>
        <strain evidence="2 3">SF4c</strain>
    </source>
</reference>
<name>A0AAE2DJX2_PSEFL</name>
<keyword evidence="1" id="KW-0812">Transmembrane</keyword>
<evidence type="ECO:0000256" key="1">
    <source>
        <dbReference type="SAM" id="Phobius"/>
    </source>
</evidence>
<dbReference type="EMBL" id="JTGH01000010">
    <property type="protein sequence ID" value="KIF60190.1"/>
    <property type="molecule type" value="Genomic_DNA"/>
</dbReference>